<protein>
    <submittedName>
        <fullName evidence="1">Uncharacterized protein</fullName>
    </submittedName>
</protein>
<dbReference type="RefSeq" id="WP_264543387.1">
    <property type="nucleotide sequence ID" value="NZ_BAABIP010000022.1"/>
</dbReference>
<proteinExistence type="predicted"/>
<comment type="caution">
    <text evidence="1">The sequence shown here is derived from an EMBL/GenBank/DDBJ whole genome shotgun (WGS) entry which is preliminary data.</text>
</comment>
<dbReference type="EMBL" id="BAABIP010000022">
    <property type="protein sequence ID" value="GAA4774473.1"/>
    <property type="molecule type" value="Genomic_DNA"/>
</dbReference>
<name>A0ABP9A5F2_9FLAO</name>
<evidence type="ECO:0000313" key="2">
    <source>
        <dbReference type="Proteomes" id="UP001500141"/>
    </source>
</evidence>
<dbReference type="Proteomes" id="UP001500141">
    <property type="component" value="Unassembled WGS sequence"/>
</dbReference>
<reference evidence="2" key="1">
    <citation type="journal article" date="2019" name="Int. J. Syst. Evol. Microbiol.">
        <title>The Global Catalogue of Microorganisms (GCM) 10K type strain sequencing project: providing services to taxonomists for standard genome sequencing and annotation.</title>
        <authorList>
            <consortium name="The Broad Institute Genomics Platform"/>
            <consortium name="The Broad Institute Genome Sequencing Center for Infectious Disease"/>
            <person name="Wu L."/>
            <person name="Ma J."/>
        </authorList>
    </citation>
    <scope>NUCLEOTIDE SEQUENCE [LARGE SCALE GENOMIC DNA]</scope>
    <source>
        <strain evidence="2">JCM 18198</strain>
    </source>
</reference>
<sequence>MKKIIVYILPLFSLFWNCKEEQKPKVKYDKPTNKVEVKKDTSKLLVADLPLQFSNSNVLLYTIGELQVSSFQKGSYSEKMDAETTFNVSNVLEDELTGYLQNVKFQQIGTDSLHVLTDKVVMIERMTYLKSKKMLVYVLADADTNQDSKVDSDDIKSLYISNDMGKNFTKVSPELQELIDWNYVEVANKIFFRTIDDQNKNGAFDKNDELHYFTVNVSKDWKAEEFKVVK</sequence>
<gene>
    <name evidence="1" type="ORF">GCM10023230_26450</name>
</gene>
<organism evidence="1 2">
    <name type="scientific">Flavobacterium hankyongi</name>
    <dbReference type="NCBI Taxonomy" id="1176532"/>
    <lineage>
        <taxon>Bacteria</taxon>
        <taxon>Pseudomonadati</taxon>
        <taxon>Bacteroidota</taxon>
        <taxon>Flavobacteriia</taxon>
        <taxon>Flavobacteriales</taxon>
        <taxon>Flavobacteriaceae</taxon>
        <taxon>Flavobacterium</taxon>
    </lineage>
</organism>
<accession>A0ABP9A5F2</accession>
<keyword evidence="2" id="KW-1185">Reference proteome</keyword>
<evidence type="ECO:0000313" key="1">
    <source>
        <dbReference type="EMBL" id="GAA4774473.1"/>
    </source>
</evidence>